<accession>A0A9D4KBF6</accession>
<dbReference type="SUPFAM" id="SSF55961">
    <property type="entry name" value="Bet v1-like"/>
    <property type="match status" value="1"/>
</dbReference>
<dbReference type="InterPro" id="IPR023393">
    <property type="entry name" value="START-like_dom_sf"/>
</dbReference>
<keyword evidence="2" id="KW-1185">Reference proteome</keyword>
<gene>
    <name evidence="1" type="ORF">DPMN_109662</name>
</gene>
<dbReference type="EMBL" id="JAIWYP010000004">
    <property type="protein sequence ID" value="KAH3836292.1"/>
    <property type="molecule type" value="Genomic_DNA"/>
</dbReference>
<proteinExistence type="predicted"/>
<evidence type="ECO:0000313" key="2">
    <source>
        <dbReference type="Proteomes" id="UP000828390"/>
    </source>
</evidence>
<dbReference type="AlphaFoldDB" id="A0A9D4KBF6"/>
<organism evidence="1 2">
    <name type="scientific">Dreissena polymorpha</name>
    <name type="common">Zebra mussel</name>
    <name type="synonym">Mytilus polymorpha</name>
    <dbReference type="NCBI Taxonomy" id="45954"/>
    <lineage>
        <taxon>Eukaryota</taxon>
        <taxon>Metazoa</taxon>
        <taxon>Spiralia</taxon>
        <taxon>Lophotrochozoa</taxon>
        <taxon>Mollusca</taxon>
        <taxon>Bivalvia</taxon>
        <taxon>Autobranchia</taxon>
        <taxon>Heteroconchia</taxon>
        <taxon>Euheterodonta</taxon>
        <taxon>Imparidentia</taxon>
        <taxon>Neoheterodontei</taxon>
        <taxon>Myida</taxon>
        <taxon>Dreissenoidea</taxon>
        <taxon>Dreissenidae</taxon>
        <taxon>Dreissena</taxon>
    </lineage>
</organism>
<dbReference type="Proteomes" id="UP000828390">
    <property type="component" value="Unassembled WGS sequence"/>
</dbReference>
<evidence type="ECO:0000313" key="1">
    <source>
        <dbReference type="EMBL" id="KAH3836292.1"/>
    </source>
</evidence>
<sequence>MFGPLLVTLDSSSVVEWLSEDTFLCHNIIKRVWPASQRDALFWTHIRHVQGDTDEEPDLWIVVNYSSSHEKIPVSYAT</sequence>
<comment type="caution">
    <text evidence="1">The sequence shown here is derived from an EMBL/GenBank/DDBJ whole genome shotgun (WGS) entry which is preliminary data.</text>
</comment>
<protein>
    <submittedName>
        <fullName evidence="1">Uncharacterized protein</fullName>
    </submittedName>
</protein>
<reference evidence="1" key="1">
    <citation type="journal article" date="2019" name="bioRxiv">
        <title>The Genome of the Zebra Mussel, Dreissena polymorpha: A Resource for Invasive Species Research.</title>
        <authorList>
            <person name="McCartney M.A."/>
            <person name="Auch B."/>
            <person name="Kono T."/>
            <person name="Mallez S."/>
            <person name="Zhang Y."/>
            <person name="Obille A."/>
            <person name="Becker A."/>
            <person name="Abrahante J.E."/>
            <person name="Garbe J."/>
            <person name="Badalamenti J.P."/>
            <person name="Herman A."/>
            <person name="Mangelson H."/>
            <person name="Liachko I."/>
            <person name="Sullivan S."/>
            <person name="Sone E.D."/>
            <person name="Koren S."/>
            <person name="Silverstein K.A.T."/>
            <person name="Beckman K.B."/>
            <person name="Gohl D.M."/>
        </authorList>
    </citation>
    <scope>NUCLEOTIDE SEQUENCE</scope>
    <source>
        <strain evidence="1">Duluth1</strain>
        <tissue evidence="1">Whole animal</tissue>
    </source>
</reference>
<reference evidence="1" key="2">
    <citation type="submission" date="2020-11" db="EMBL/GenBank/DDBJ databases">
        <authorList>
            <person name="McCartney M.A."/>
            <person name="Auch B."/>
            <person name="Kono T."/>
            <person name="Mallez S."/>
            <person name="Becker A."/>
            <person name="Gohl D.M."/>
            <person name="Silverstein K.A.T."/>
            <person name="Koren S."/>
            <person name="Bechman K.B."/>
            <person name="Herman A."/>
            <person name="Abrahante J.E."/>
            <person name="Garbe J."/>
        </authorList>
    </citation>
    <scope>NUCLEOTIDE SEQUENCE</scope>
    <source>
        <strain evidence="1">Duluth1</strain>
        <tissue evidence="1">Whole animal</tissue>
    </source>
</reference>
<dbReference type="Gene3D" id="3.30.530.20">
    <property type="match status" value="1"/>
</dbReference>
<name>A0A9D4KBF6_DREPO</name>